<dbReference type="InParanoid" id="A0A0C3F7V1"/>
<organism evidence="1 2">
    <name type="scientific">Piloderma croceum (strain F 1598)</name>
    <dbReference type="NCBI Taxonomy" id="765440"/>
    <lineage>
        <taxon>Eukaryota</taxon>
        <taxon>Fungi</taxon>
        <taxon>Dikarya</taxon>
        <taxon>Basidiomycota</taxon>
        <taxon>Agaricomycotina</taxon>
        <taxon>Agaricomycetes</taxon>
        <taxon>Agaricomycetidae</taxon>
        <taxon>Atheliales</taxon>
        <taxon>Atheliaceae</taxon>
        <taxon>Piloderma</taxon>
    </lineage>
</organism>
<reference evidence="2" key="2">
    <citation type="submission" date="2015-01" db="EMBL/GenBank/DDBJ databases">
        <title>Evolutionary Origins and Diversification of the Mycorrhizal Mutualists.</title>
        <authorList>
            <consortium name="DOE Joint Genome Institute"/>
            <consortium name="Mycorrhizal Genomics Consortium"/>
            <person name="Kohler A."/>
            <person name="Kuo A."/>
            <person name="Nagy L.G."/>
            <person name="Floudas D."/>
            <person name="Copeland A."/>
            <person name="Barry K.W."/>
            <person name="Cichocki N."/>
            <person name="Veneault-Fourrey C."/>
            <person name="LaButti K."/>
            <person name="Lindquist E.A."/>
            <person name="Lipzen A."/>
            <person name="Lundell T."/>
            <person name="Morin E."/>
            <person name="Murat C."/>
            <person name="Riley R."/>
            <person name="Ohm R."/>
            <person name="Sun H."/>
            <person name="Tunlid A."/>
            <person name="Henrissat B."/>
            <person name="Grigoriev I.V."/>
            <person name="Hibbett D.S."/>
            <person name="Martin F."/>
        </authorList>
    </citation>
    <scope>NUCLEOTIDE SEQUENCE [LARGE SCALE GENOMIC DNA]</scope>
    <source>
        <strain evidence="2">F 1598</strain>
    </source>
</reference>
<gene>
    <name evidence="1" type="ORF">PILCRDRAFT_13203</name>
</gene>
<proteinExistence type="predicted"/>
<protein>
    <submittedName>
        <fullName evidence="1">Uncharacterized protein</fullName>
    </submittedName>
</protein>
<evidence type="ECO:0000313" key="1">
    <source>
        <dbReference type="EMBL" id="KIM76014.1"/>
    </source>
</evidence>
<accession>A0A0C3F7V1</accession>
<keyword evidence="2" id="KW-1185">Reference proteome</keyword>
<name>A0A0C3F7V1_PILCF</name>
<dbReference type="AlphaFoldDB" id="A0A0C3F7V1"/>
<dbReference type="Proteomes" id="UP000054166">
    <property type="component" value="Unassembled WGS sequence"/>
</dbReference>
<reference evidence="1 2" key="1">
    <citation type="submission" date="2014-04" db="EMBL/GenBank/DDBJ databases">
        <authorList>
            <consortium name="DOE Joint Genome Institute"/>
            <person name="Kuo A."/>
            <person name="Tarkka M."/>
            <person name="Buscot F."/>
            <person name="Kohler A."/>
            <person name="Nagy L.G."/>
            <person name="Floudas D."/>
            <person name="Copeland A."/>
            <person name="Barry K.W."/>
            <person name="Cichocki N."/>
            <person name="Veneault-Fourrey C."/>
            <person name="LaButti K."/>
            <person name="Lindquist E.A."/>
            <person name="Lipzen A."/>
            <person name="Lundell T."/>
            <person name="Morin E."/>
            <person name="Murat C."/>
            <person name="Sun H."/>
            <person name="Tunlid A."/>
            <person name="Henrissat B."/>
            <person name="Grigoriev I.V."/>
            <person name="Hibbett D.S."/>
            <person name="Martin F."/>
            <person name="Nordberg H.P."/>
            <person name="Cantor M.N."/>
            <person name="Hua S.X."/>
        </authorList>
    </citation>
    <scope>NUCLEOTIDE SEQUENCE [LARGE SCALE GENOMIC DNA]</scope>
    <source>
        <strain evidence="1 2">F 1598</strain>
    </source>
</reference>
<dbReference type="HOGENOM" id="CLU_2942631_0_0_1"/>
<evidence type="ECO:0000313" key="2">
    <source>
        <dbReference type="Proteomes" id="UP000054166"/>
    </source>
</evidence>
<dbReference type="EMBL" id="KN833040">
    <property type="protein sequence ID" value="KIM76014.1"/>
    <property type="molecule type" value="Genomic_DNA"/>
</dbReference>
<sequence length="60" mass="6578">MNLADSVQARTNGIKKAISAETDRHAITRTKPPTENNTSVTTTHYLPMIQSIETLALIRG</sequence>